<evidence type="ECO:0000256" key="2">
    <source>
        <dbReference type="ARBA" id="ARBA00022490"/>
    </source>
</evidence>
<gene>
    <name evidence="5" type="ORF">C122C_0548</name>
    <name evidence="6" type="ORF">KIJ12_07980</name>
</gene>
<dbReference type="Pfam" id="PF00881">
    <property type="entry name" value="Nitroreductase"/>
    <property type="match status" value="1"/>
</dbReference>
<dbReference type="Proteomes" id="UP000199271">
    <property type="component" value="Unassembled WGS sequence"/>
</dbReference>
<accession>A0A9Q3XVZ4</accession>
<dbReference type="GeneID" id="34301558"/>
<evidence type="ECO:0000259" key="4">
    <source>
        <dbReference type="Pfam" id="PF00881"/>
    </source>
</evidence>
<dbReference type="Proteomes" id="UP000752647">
    <property type="component" value="Unassembled WGS sequence"/>
</dbReference>
<evidence type="ECO:0000256" key="3">
    <source>
        <dbReference type="ARBA" id="ARBA00023002"/>
    </source>
</evidence>
<comment type="caution">
    <text evidence="6">The sequence shown here is derived from an EMBL/GenBank/DDBJ whole genome shotgun (WGS) entry which is preliminary data.</text>
</comment>
<keyword evidence="2" id="KW-0963">Cytoplasm</keyword>
<dbReference type="AlphaFoldDB" id="A0A9Q3XVZ4"/>
<dbReference type="InterPro" id="IPR033877">
    <property type="entry name" value="Frm2/Hbn1"/>
</dbReference>
<evidence type="ECO:0000313" key="6">
    <source>
        <dbReference type="EMBL" id="MBZ5963077.1"/>
    </source>
</evidence>
<dbReference type="FunFam" id="3.40.109.10:FF:000001">
    <property type="entry name" value="Nitroreductase family"/>
    <property type="match status" value="1"/>
</dbReference>
<comment type="subcellular location">
    <subcellularLocation>
        <location evidence="1">Cytoplasm</location>
    </subcellularLocation>
</comment>
<dbReference type="SUPFAM" id="SSF55469">
    <property type="entry name" value="FMN-dependent nitroreductase-like"/>
    <property type="match status" value="1"/>
</dbReference>
<sequence length="200" mass="22783">MTFTDLQKQRRTTYTLGKKIPQTPEEIFEIVKSAVKYAPTAFNNQTVRTILLTGAFHEKLWQLTADRLKAEVSDEIAYNNTLAKLNSAFKTGYGTILFFTDTSVVKSFEENVPLYAENFYDWSEQGHGIAEYATWLALTEVGLGASLQHYNPLIDEQVADNFNVPSSWRLRAQMPFGTIESPANDKTFEADENRFKLFKS</sequence>
<dbReference type="OMA" id="YDIPANW"/>
<name>A0A9Q3XVZ4_9LACO</name>
<dbReference type="EMBL" id="JAHBFI010000019">
    <property type="protein sequence ID" value="MBZ5963077.1"/>
    <property type="molecule type" value="Genomic_DNA"/>
</dbReference>
<protein>
    <submittedName>
        <fullName evidence="6">Nitroreductase family protein</fullName>
    </submittedName>
</protein>
<dbReference type="PANTHER" id="PTHR43035:SF1">
    <property type="entry name" value="FATTY ACID REPRESSION MUTANT PROTEIN 2-RELATED"/>
    <property type="match status" value="1"/>
</dbReference>
<dbReference type="InterPro" id="IPR000415">
    <property type="entry name" value="Nitroreductase-like"/>
</dbReference>
<evidence type="ECO:0000313" key="5">
    <source>
        <dbReference type="EMBL" id="CUW06886.1"/>
    </source>
</evidence>
<evidence type="ECO:0000313" key="8">
    <source>
        <dbReference type="Proteomes" id="UP000752647"/>
    </source>
</evidence>
<reference evidence="5 7" key="1">
    <citation type="submission" date="2015-12" db="EMBL/GenBank/DDBJ databases">
        <authorList>
            <person name="Andreevskaya M."/>
        </authorList>
    </citation>
    <scope>NUCLEOTIDE SEQUENCE [LARGE SCALE GENOMIC DNA]</scope>
    <source>
        <strain evidence="5 7">C122c</strain>
    </source>
</reference>
<dbReference type="Gene3D" id="3.40.109.10">
    <property type="entry name" value="NADH Oxidase"/>
    <property type="match status" value="1"/>
</dbReference>
<keyword evidence="3" id="KW-0560">Oxidoreductase</keyword>
<reference evidence="6" key="2">
    <citation type="submission" date="2021-05" db="EMBL/GenBank/DDBJ databases">
        <title>Pangenome of Leuconostoc gelidum warrants species status for Leuconostoc gelidum subsp. gasicomitatum.</title>
        <authorList>
            <person name="Johansson P."/>
            <person name="Sade E."/>
            <person name="Hultman J."/>
            <person name="Auvinen P."/>
            <person name="Bjorkroth J."/>
        </authorList>
    </citation>
    <scope>NUCLEOTIDE SEQUENCE</scope>
    <source>
        <strain evidence="6">A.21.4</strain>
    </source>
</reference>
<keyword evidence="7" id="KW-1185">Reference proteome</keyword>
<dbReference type="RefSeq" id="WP_010383229.1">
    <property type="nucleotide sequence ID" value="NZ_BPKT01000003.1"/>
</dbReference>
<dbReference type="InterPro" id="IPR029479">
    <property type="entry name" value="Nitroreductase"/>
</dbReference>
<organism evidence="6 8">
    <name type="scientific">Leuconostoc gasicomitatum</name>
    <dbReference type="NCBI Taxonomy" id="115778"/>
    <lineage>
        <taxon>Bacteria</taxon>
        <taxon>Bacillati</taxon>
        <taxon>Bacillota</taxon>
        <taxon>Bacilli</taxon>
        <taxon>Lactobacillales</taxon>
        <taxon>Lactobacillaceae</taxon>
        <taxon>Leuconostoc</taxon>
        <taxon>Leuconostoc gelidum group</taxon>
    </lineage>
</organism>
<dbReference type="CDD" id="cd02140">
    <property type="entry name" value="Frm2-like"/>
    <property type="match status" value="1"/>
</dbReference>
<dbReference type="EMBL" id="FBSY01000004">
    <property type="protein sequence ID" value="CUW06886.1"/>
    <property type="molecule type" value="Genomic_DNA"/>
</dbReference>
<dbReference type="PANTHER" id="PTHR43035">
    <property type="entry name" value="FATTY ACID REPRESSION MUTANT PROTEIN 2-RELATED"/>
    <property type="match status" value="1"/>
</dbReference>
<proteinExistence type="predicted"/>
<feature type="domain" description="Nitroreductase" evidence="4">
    <location>
        <begin position="8"/>
        <end position="177"/>
    </location>
</feature>
<dbReference type="GO" id="GO:0005737">
    <property type="term" value="C:cytoplasm"/>
    <property type="evidence" value="ECO:0007669"/>
    <property type="project" value="UniProtKB-SubCell"/>
</dbReference>
<evidence type="ECO:0000313" key="7">
    <source>
        <dbReference type="Proteomes" id="UP000199271"/>
    </source>
</evidence>
<evidence type="ECO:0000256" key="1">
    <source>
        <dbReference type="ARBA" id="ARBA00004496"/>
    </source>
</evidence>
<dbReference type="GO" id="GO:0016491">
    <property type="term" value="F:oxidoreductase activity"/>
    <property type="evidence" value="ECO:0007669"/>
    <property type="project" value="UniProtKB-KW"/>
</dbReference>
<dbReference type="GO" id="GO:0034599">
    <property type="term" value="P:cellular response to oxidative stress"/>
    <property type="evidence" value="ECO:0007669"/>
    <property type="project" value="InterPro"/>
</dbReference>